<feature type="transmembrane region" description="Helical" evidence="6">
    <location>
        <begin position="388"/>
        <end position="408"/>
    </location>
</feature>
<evidence type="ECO:0000256" key="6">
    <source>
        <dbReference type="SAM" id="Phobius"/>
    </source>
</evidence>
<gene>
    <name evidence="7" type="ORF">GCM10022392_08400</name>
</gene>
<evidence type="ECO:0000256" key="3">
    <source>
        <dbReference type="ARBA" id="ARBA00022692"/>
    </source>
</evidence>
<keyword evidence="2" id="KW-1003">Cell membrane</keyword>
<feature type="transmembrane region" description="Helical" evidence="6">
    <location>
        <begin position="176"/>
        <end position="193"/>
    </location>
</feature>
<keyword evidence="4 6" id="KW-1133">Transmembrane helix</keyword>
<evidence type="ECO:0000313" key="8">
    <source>
        <dbReference type="Proteomes" id="UP001500841"/>
    </source>
</evidence>
<comment type="subcellular location">
    <subcellularLocation>
        <location evidence="1">Cell membrane</location>
        <topology evidence="1">Multi-pass membrane protein</topology>
    </subcellularLocation>
</comment>
<comment type="caution">
    <text evidence="7">The sequence shown here is derived from an EMBL/GenBank/DDBJ whole genome shotgun (WGS) entry which is preliminary data.</text>
</comment>
<feature type="transmembrane region" description="Helical" evidence="6">
    <location>
        <begin position="282"/>
        <end position="303"/>
    </location>
</feature>
<feature type="transmembrane region" description="Helical" evidence="6">
    <location>
        <begin position="357"/>
        <end position="376"/>
    </location>
</feature>
<evidence type="ECO:0000256" key="5">
    <source>
        <dbReference type="ARBA" id="ARBA00023136"/>
    </source>
</evidence>
<organism evidence="7 8">
    <name type="scientific">Mucilaginibacter panaciglaebae</name>
    <dbReference type="NCBI Taxonomy" id="502331"/>
    <lineage>
        <taxon>Bacteria</taxon>
        <taxon>Pseudomonadati</taxon>
        <taxon>Bacteroidota</taxon>
        <taxon>Sphingobacteriia</taxon>
        <taxon>Sphingobacteriales</taxon>
        <taxon>Sphingobacteriaceae</taxon>
        <taxon>Mucilaginibacter</taxon>
    </lineage>
</organism>
<keyword evidence="5 6" id="KW-0472">Membrane</keyword>
<protein>
    <recommendedName>
        <fullName evidence="9">O-antigen/teichoic acid export membrane protein</fullName>
    </recommendedName>
</protein>
<evidence type="ECO:0000256" key="2">
    <source>
        <dbReference type="ARBA" id="ARBA00022475"/>
    </source>
</evidence>
<feature type="transmembrane region" description="Helical" evidence="6">
    <location>
        <begin position="20"/>
        <end position="42"/>
    </location>
</feature>
<feature type="transmembrane region" description="Helical" evidence="6">
    <location>
        <begin position="241"/>
        <end position="262"/>
    </location>
</feature>
<feature type="transmembrane region" description="Helical" evidence="6">
    <location>
        <begin position="199"/>
        <end position="220"/>
    </location>
</feature>
<dbReference type="PANTHER" id="PTHR30250">
    <property type="entry name" value="PST FAMILY PREDICTED COLANIC ACID TRANSPORTER"/>
    <property type="match status" value="1"/>
</dbReference>
<proteinExistence type="predicted"/>
<evidence type="ECO:0000313" key="7">
    <source>
        <dbReference type="EMBL" id="GAA4089414.1"/>
    </source>
</evidence>
<evidence type="ECO:0000256" key="1">
    <source>
        <dbReference type="ARBA" id="ARBA00004651"/>
    </source>
</evidence>
<keyword evidence="8" id="KW-1185">Reference proteome</keyword>
<name>A0ABP7WHV4_9SPHI</name>
<dbReference type="EMBL" id="BAABCV010000003">
    <property type="protein sequence ID" value="GAA4089414.1"/>
    <property type="molecule type" value="Genomic_DNA"/>
</dbReference>
<keyword evidence="3 6" id="KW-0812">Transmembrane</keyword>
<evidence type="ECO:0008006" key="9">
    <source>
        <dbReference type="Google" id="ProtNLM"/>
    </source>
</evidence>
<accession>A0ABP7WHV4</accession>
<evidence type="ECO:0000256" key="4">
    <source>
        <dbReference type="ARBA" id="ARBA00022989"/>
    </source>
</evidence>
<feature type="transmembrane region" description="Helical" evidence="6">
    <location>
        <begin position="323"/>
        <end position="345"/>
    </location>
</feature>
<dbReference type="CDD" id="cd12082">
    <property type="entry name" value="MATE_like"/>
    <property type="match status" value="1"/>
</dbReference>
<feature type="transmembrane region" description="Helical" evidence="6">
    <location>
        <begin position="54"/>
        <end position="75"/>
    </location>
</feature>
<feature type="transmembrane region" description="Helical" evidence="6">
    <location>
        <begin position="96"/>
        <end position="118"/>
    </location>
</feature>
<dbReference type="PANTHER" id="PTHR30250:SF11">
    <property type="entry name" value="O-ANTIGEN TRANSPORTER-RELATED"/>
    <property type="match status" value="1"/>
</dbReference>
<dbReference type="Proteomes" id="UP001500841">
    <property type="component" value="Unassembled WGS sequence"/>
</dbReference>
<reference evidence="8" key="1">
    <citation type="journal article" date="2019" name="Int. J. Syst. Evol. Microbiol.">
        <title>The Global Catalogue of Microorganisms (GCM) 10K type strain sequencing project: providing services to taxonomists for standard genome sequencing and annotation.</title>
        <authorList>
            <consortium name="The Broad Institute Genomics Platform"/>
            <consortium name="The Broad Institute Genome Sequencing Center for Infectious Disease"/>
            <person name="Wu L."/>
            <person name="Ma J."/>
        </authorList>
    </citation>
    <scope>NUCLEOTIDE SEQUENCE [LARGE SCALE GENOMIC DNA]</scope>
    <source>
        <strain evidence="8">JCM 17085</strain>
    </source>
</reference>
<feature type="transmembrane region" description="Helical" evidence="6">
    <location>
        <begin position="138"/>
        <end position="155"/>
    </location>
</feature>
<feature type="transmembrane region" description="Helical" evidence="6">
    <location>
        <begin position="414"/>
        <end position="433"/>
    </location>
</feature>
<sequence>MLKGYINSLSEGNKERTTKVNFNIAVSFILRAVSIVVSFLTISFSLKLLDTNKYGVWLAISSTVSWISILDIGLANGLRNKIAEYLAVKNYEEAKIAVSSTYAILFIIVVPILLLFAVFLKFANWNSIFNTKLNERELLLTVATVFIGLLMQFFLKPISSILQGDQKIYKANLIQLLCNFIPLIPIICFSKYVRGSMFALAIAQTILPVFVLIVYTLVLFQTQYSRIKPSLKQVNLAKSKSLFGLSFAFFIVQIAGVFLYSTTELIITREFGGSDVTLFNLLFKYFSTTGLILSIILATYWSAFTNAFALNDFTWIRASIRKLVKIACLLLAVTLVQLLLVVPVFKLWVGDKIHVPFTLSVILVIYFSITLFTSVFSMVLNGMGKVKVQAIVSLITAILHIPVVLFFIRHFHWGLNSLVYASALWALIQVFVWRKEINSVLKLEEKAPEEELVNSELVFNTK</sequence>
<dbReference type="InterPro" id="IPR050833">
    <property type="entry name" value="Poly_Biosynth_Transport"/>
</dbReference>